<dbReference type="InterPro" id="IPR005366">
    <property type="entry name" value="EMC8/9"/>
</dbReference>
<name>A0A3P7NBE2_DIBLA</name>
<protein>
    <recommendedName>
        <fullName evidence="3">JAB1/MPN/MOV34 metalloenzyme domain-containing protein</fullName>
    </recommendedName>
</protein>
<evidence type="ECO:0008006" key="3">
    <source>
        <dbReference type="Google" id="ProtNLM"/>
    </source>
</evidence>
<dbReference type="Pfam" id="PF03665">
    <property type="entry name" value="UPF0172"/>
    <property type="match status" value="1"/>
</dbReference>
<evidence type="ECO:0000313" key="2">
    <source>
        <dbReference type="Proteomes" id="UP000281553"/>
    </source>
</evidence>
<gene>
    <name evidence="1" type="ORF">DILT_LOCUS16480</name>
</gene>
<proteinExistence type="predicted"/>
<keyword evidence="2" id="KW-1185">Reference proteome</keyword>
<dbReference type="GO" id="GO:0072546">
    <property type="term" value="C:EMC complex"/>
    <property type="evidence" value="ECO:0007669"/>
    <property type="project" value="InterPro"/>
</dbReference>
<dbReference type="Proteomes" id="UP000281553">
    <property type="component" value="Unassembled WGS sequence"/>
</dbReference>
<dbReference type="EMBL" id="UYRU01085077">
    <property type="protein sequence ID" value="VDN34313.1"/>
    <property type="molecule type" value="Genomic_DNA"/>
</dbReference>
<dbReference type="Gene3D" id="3.40.140.10">
    <property type="entry name" value="Cytidine Deaminase, domain 2"/>
    <property type="match status" value="1"/>
</dbReference>
<organism evidence="1 2">
    <name type="scientific">Dibothriocephalus latus</name>
    <name type="common">Fish tapeworm</name>
    <name type="synonym">Diphyllobothrium latum</name>
    <dbReference type="NCBI Taxonomy" id="60516"/>
    <lineage>
        <taxon>Eukaryota</taxon>
        <taxon>Metazoa</taxon>
        <taxon>Spiralia</taxon>
        <taxon>Lophotrochozoa</taxon>
        <taxon>Platyhelminthes</taxon>
        <taxon>Cestoda</taxon>
        <taxon>Eucestoda</taxon>
        <taxon>Diphyllobothriidea</taxon>
        <taxon>Diphyllobothriidae</taxon>
        <taxon>Dibothriocephalus</taxon>
    </lineage>
</organism>
<sequence>MPRLVTVTPEAYQTMLLHAFTHEREEVGGVLVGQADEKQTFVITVIPLKRASQETEGEAVHKQQRSSRVHVTDVELAECIPKCEVGI</sequence>
<reference evidence="1 2" key="1">
    <citation type="submission" date="2018-11" db="EMBL/GenBank/DDBJ databases">
        <authorList>
            <consortium name="Pathogen Informatics"/>
        </authorList>
    </citation>
    <scope>NUCLEOTIDE SEQUENCE [LARGE SCALE GENOMIC DNA]</scope>
</reference>
<dbReference type="SUPFAM" id="SSF102712">
    <property type="entry name" value="JAB1/MPN domain"/>
    <property type="match status" value="1"/>
</dbReference>
<dbReference type="OrthoDB" id="446074at2759"/>
<dbReference type="AlphaFoldDB" id="A0A3P7NBE2"/>
<accession>A0A3P7NBE2</accession>
<evidence type="ECO:0000313" key="1">
    <source>
        <dbReference type="EMBL" id="VDN34313.1"/>
    </source>
</evidence>